<reference evidence="1 2" key="1">
    <citation type="submission" date="2014-11" db="EMBL/GenBank/DDBJ databases">
        <title>Genetic blueprint of the zoonotic pathogen Toxocara canis.</title>
        <authorList>
            <person name="Zhu X.-Q."/>
            <person name="Korhonen P.K."/>
            <person name="Cai H."/>
            <person name="Young N.D."/>
            <person name="Nejsum P."/>
            <person name="von Samson-Himmelstjerna G."/>
            <person name="Boag P.R."/>
            <person name="Tan P."/>
            <person name="Li Q."/>
            <person name="Min J."/>
            <person name="Yang Y."/>
            <person name="Wang X."/>
            <person name="Fang X."/>
            <person name="Hall R.S."/>
            <person name="Hofmann A."/>
            <person name="Sternberg P.W."/>
            <person name="Jex A.R."/>
            <person name="Gasser R.B."/>
        </authorList>
    </citation>
    <scope>NUCLEOTIDE SEQUENCE [LARGE SCALE GENOMIC DNA]</scope>
    <source>
        <strain evidence="1">PN_DK_2014</strain>
    </source>
</reference>
<dbReference type="EMBL" id="JPKZ01001029">
    <property type="protein sequence ID" value="KHN84230.1"/>
    <property type="molecule type" value="Genomic_DNA"/>
</dbReference>
<sequence>MLHVSCAKQGSAELYRERNAYGFVIKLEFRQFLHHKSSFYAAVSIVRLVVALKRLNRIVRNASKRRAMNAPDADACFEMNDFVHNSKSVTPLFNVSGQSFRRTTEQFRNKAIIGGNTQVELKEVEL</sequence>
<dbReference type="AlphaFoldDB" id="A0A0B2VTD9"/>
<evidence type="ECO:0000313" key="2">
    <source>
        <dbReference type="Proteomes" id="UP000031036"/>
    </source>
</evidence>
<feature type="non-terminal residue" evidence="1">
    <location>
        <position position="126"/>
    </location>
</feature>
<comment type="caution">
    <text evidence="1">The sequence shown here is derived from an EMBL/GenBank/DDBJ whole genome shotgun (WGS) entry which is preliminary data.</text>
</comment>
<accession>A0A0B2VTD9</accession>
<evidence type="ECO:0000313" key="1">
    <source>
        <dbReference type="EMBL" id="KHN84230.1"/>
    </source>
</evidence>
<keyword evidence="2" id="KW-1185">Reference proteome</keyword>
<gene>
    <name evidence="1" type="ORF">Tcan_00829</name>
</gene>
<proteinExistence type="predicted"/>
<dbReference type="Proteomes" id="UP000031036">
    <property type="component" value="Unassembled WGS sequence"/>
</dbReference>
<organism evidence="1 2">
    <name type="scientific">Toxocara canis</name>
    <name type="common">Canine roundworm</name>
    <dbReference type="NCBI Taxonomy" id="6265"/>
    <lineage>
        <taxon>Eukaryota</taxon>
        <taxon>Metazoa</taxon>
        <taxon>Ecdysozoa</taxon>
        <taxon>Nematoda</taxon>
        <taxon>Chromadorea</taxon>
        <taxon>Rhabditida</taxon>
        <taxon>Spirurina</taxon>
        <taxon>Ascaridomorpha</taxon>
        <taxon>Ascaridoidea</taxon>
        <taxon>Toxocaridae</taxon>
        <taxon>Toxocara</taxon>
    </lineage>
</organism>
<name>A0A0B2VTD9_TOXCA</name>
<protein>
    <submittedName>
        <fullName evidence="1">Uncharacterized protein</fullName>
    </submittedName>
</protein>